<dbReference type="RefSeq" id="WP_306973410.1">
    <property type="nucleotide sequence ID" value="NZ_JAUSYQ010000002.1"/>
</dbReference>
<protein>
    <recommendedName>
        <fullName evidence="3">Major facilitator superfamily (MFS) profile domain-containing protein</fullName>
    </recommendedName>
</protein>
<dbReference type="Proteomes" id="UP001234216">
    <property type="component" value="Unassembled WGS sequence"/>
</dbReference>
<evidence type="ECO:0000313" key="1">
    <source>
        <dbReference type="EMBL" id="MDQ0905977.1"/>
    </source>
</evidence>
<reference evidence="1" key="1">
    <citation type="submission" date="2023-07" db="EMBL/GenBank/DDBJ databases">
        <title>Comparative genomics of wheat-associated soil bacteria to identify genetic determinants of phenazine resistance.</title>
        <authorList>
            <person name="Mouncey N."/>
        </authorList>
    </citation>
    <scope>NUCLEOTIDE SEQUENCE</scope>
    <source>
        <strain evidence="1">V4I22</strain>
    </source>
</reference>
<gene>
    <name evidence="1" type="ORF">QFZ22_001962</name>
</gene>
<dbReference type="AlphaFoldDB" id="A0AAW8FAV7"/>
<accession>A0AAW8FAV7</accession>
<evidence type="ECO:0008006" key="3">
    <source>
        <dbReference type="Google" id="ProtNLM"/>
    </source>
</evidence>
<sequence length="53" mass="5531">MTVLSAFINPLSARAAERYGARTPITCGMFVMTGGLLLLPSPPPGRRRGAGPC</sequence>
<name>A0AAW8FAV7_9ACTN</name>
<comment type="caution">
    <text evidence="1">The sequence shown here is derived from an EMBL/GenBank/DDBJ whole genome shotgun (WGS) entry which is preliminary data.</text>
</comment>
<dbReference type="EMBL" id="JAUSZV010000005">
    <property type="protein sequence ID" value="MDQ0905977.1"/>
    <property type="molecule type" value="Genomic_DNA"/>
</dbReference>
<evidence type="ECO:0000313" key="2">
    <source>
        <dbReference type="Proteomes" id="UP001234216"/>
    </source>
</evidence>
<organism evidence="1 2">
    <name type="scientific">Streptomyces canus</name>
    <dbReference type="NCBI Taxonomy" id="58343"/>
    <lineage>
        <taxon>Bacteria</taxon>
        <taxon>Bacillati</taxon>
        <taxon>Actinomycetota</taxon>
        <taxon>Actinomycetes</taxon>
        <taxon>Kitasatosporales</taxon>
        <taxon>Streptomycetaceae</taxon>
        <taxon>Streptomyces</taxon>
        <taxon>Streptomyces aurantiacus group</taxon>
    </lineage>
</organism>
<proteinExistence type="predicted"/>